<dbReference type="EMBL" id="CP059075">
    <property type="protein sequence ID" value="QRE03160.1"/>
    <property type="molecule type" value="Genomic_DNA"/>
</dbReference>
<gene>
    <name evidence="3" type="ORF">H0H26_09650</name>
</gene>
<protein>
    <submittedName>
        <fullName evidence="3">Helix-turn-helix transcriptional regulator</fullName>
    </submittedName>
</protein>
<evidence type="ECO:0000313" key="3">
    <source>
        <dbReference type="EMBL" id="QRE03160.1"/>
    </source>
</evidence>
<dbReference type="Pfam" id="PF01381">
    <property type="entry name" value="HTH_3"/>
    <property type="match status" value="1"/>
</dbReference>
<proteinExistence type="predicted"/>
<reference evidence="3 4" key="1">
    <citation type="submission" date="2020-07" db="EMBL/GenBank/DDBJ databases">
        <title>Genomic characterization of Flavobacterium psychrophilum strains.</title>
        <authorList>
            <person name="Castillo D."/>
            <person name="Jorgensen J."/>
            <person name="Middelboe M."/>
        </authorList>
    </citation>
    <scope>NUCLEOTIDE SEQUENCE [LARGE SCALE GENOMIC DNA]</scope>
    <source>
        <strain evidence="3 4">FPS-R7</strain>
    </source>
</reference>
<dbReference type="SMART" id="SM00530">
    <property type="entry name" value="HTH_XRE"/>
    <property type="match status" value="1"/>
</dbReference>
<dbReference type="RefSeq" id="WP_086440606.1">
    <property type="nucleotide sequence ID" value="NZ_CP059075.1"/>
</dbReference>
<feature type="domain" description="HTH cro/C1-type" evidence="2">
    <location>
        <begin position="7"/>
        <end position="61"/>
    </location>
</feature>
<evidence type="ECO:0000259" key="2">
    <source>
        <dbReference type="PROSITE" id="PS50943"/>
    </source>
</evidence>
<organism evidence="3 4">
    <name type="scientific">Flavobacterium psychrophilum</name>
    <dbReference type="NCBI Taxonomy" id="96345"/>
    <lineage>
        <taxon>Bacteria</taxon>
        <taxon>Pseudomonadati</taxon>
        <taxon>Bacteroidota</taxon>
        <taxon>Flavobacteriia</taxon>
        <taxon>Flavobacteriales</taxon>
        <taxon>Flavobacteriaceae</taxon>
        <taxon>Flavobacterium</taxon>
    </lineage>
</organism>
<evidence type="ECO:0000313" key="4">
    <source>
        <dbReference type="Proteomes" id="UP000596329"/>
    </source>
</evidence>
<keyword evidence="1" id="KW-0175">Coiled coil</keyword>
<dbReference type="GO" id="GO:0003677">
    <property type="term" value="F:DNA binding"/>
    <property type="evidence" value="ECO:0007669"/>
    <property type="project" value="InterPro"/>
</dbReference>
<dbReference type="SUPFAM" id="SSF47413">
    <property type="entry name" value="lambda repressor-like DNA-binding domains"/>
    <property type="match status" value="1"/>
</dbReference>
<dbReference type="AlphaFoldDB" id="A0A7U2NDH3"/>
<sequence length="126" mass="15036">MNLSDKIKRIRTIKGLSQEEMSQKMNISQKAYSNLENSKTKIDDERLNQIATLFEMEPQDIRLFDEKQVFYYCTQSGYINTLNNNESFENERKIYNQTIASLEKDKEQLNKENERLLNLLEKISMR</sequence>
<evidence type="ECO:0000256" key="1">
    <source>
        <dbReference type="SAM" id="Coils"/>
    </source>
</evidence>
<feature type="coiled-coil region" evidence="1">
    <location>
        <begin position="85"/>
        <end position="126"/>
    </location>
</feature>
<name>A0A7U2NDH3_FLAPS</name>
<accession>A0A7U2NDH3</accession>
<dbReference type="InterPro" id="IPR010982">
    <property type="entry name" value="Lambda_DNA-bd_dom_sf"/>
</dbReference>
<dbReference type="PROSITE" id="PS50943">
    <property type="entry name" value="HTH_CROC1"/>
    <property type="match status" value="1"/>
</dbReference>
<dbReference type="Proteomes" id="UP000596329">
    <property type="component" value="Chromosome"/>
</dbReference>
<dbReference type="InterPro" id="IPR001387">
    <property type="entry name" value="Cro/C1-type_HTH"/>
</dbReference>
<dbReference type="CDD" id="cd00093">
    <property type="entry name" value="HTH_XRE"/>
    <property type="match status" value="1"/>
</dbReference>
<dbReference type="Gene3D" id="1.10.260.40">
    <property type="entry name" value="lambda repressor-like DNA-binding domains"/>
    <property type="match status" value="1"/>
</dbReference>